<gene>
    <name evidence="1" type="ORF">L3Q82_019104</name>
</gene>
<protein>
    <submittedName>
        <fullName evidence="1">Uncharacterized protein</fullName>
    </submittedName>
</protein>
<accession>A0ACB8VGT4</accession>
<feature type="non-terminal residue" evidence="1">
    <location>
        <position position="1"/>
    </location>
</feature>
<dbReference type="EMBL" id="CM041552">
    <property type="protein sequence ID" value="KAI3354600.1"/>
    <property type="molecule type" value="Genomic_DNA"/>
</dbReference>
<keyword evidence="2" id="KW-1185">Reference proteome</keyword>
<feature type="non-terminal residue" evidence="1">
    <location>
        <position position="216"/>
    </location>
</feature>
<sequence>HTLNVTRDITGSIRDLETSIVDLEHMSESTGNRGCFEILKTKKMALANLLDTKVQGALVRSRVQNITEMDAPSSFFFGMEKKHGQRKYIHSLLSDTGQELTEPGEIRRASYWTCVQQHVPGLMGALCRTRAVCLKQLVDAAGPALTDAQAVSSVLGVRSVRLVERGLELWRQRLSEKERTILNRYGKGEVEPDHKDTFPEVHLSPDFKDLNGPLLT</sequence>
<organism evidence="1 2">
    <name type="scientific">Scortum barcoo</name>
    <name type="common">barcoo grunter</name>
    <dbReference type="NCBI Taxonomy" id="214431"/>
    <lineage>
        <taxon>Eukaryota</taxon>
        <taxon>Metazoa</taxon>
        <taxon>Chordata</taxon>
        <taxon>Craniata</taxon>
        <taxon>Vertebrata</taxon>
        <taxon>Euteleostomi</taxon>
        <taxon>Actinopterygii</taxon>
        <taxon>Neopterygii</taxon>
        <taxon>Teleostei</taxon>
        <taxon>Neoteleostei</taxon>
        <taxon>Acanthomorphata</taxon>
        <taxon>Eupercaria</taxon>
        <taxon>Centrarchiformes</taxon>
        <taxon>Terapontoidei</taxon>
        <taxon>Terapontidae</taxon>
        <taxon>Scortum</taxon>
    </lineage>
</organism>
<name>A0ACB8VGT4_9TELE</name>
<dbReference type="Proteomes" id="UP000831701">
    <property type="component" value="Chromosome 22"/>
</dbReference>
<evidence type="ECO:0000313" key="1">
    <source>
        <dbReference type="EMBL" id="KAI3354600.1"/>
    </source>
</evidence>
<proteinExistence type="predicted"/>
<evidence type="ECO:0000313" key="2">
    <source>
        <dbReference type="Proteomes" id="UP000831701"/>
    </source>
</evidence>
<reference evidence="1" key="1">
    <citation type="submission" date="2022-04" db="EMBL/GenBank/DDBJ databases">
        <title>Jade perch genome.</title>
        <authorList>
            <person name="Chao B."/>
        </authorList>
    </citation>
    <scope>NUCLEOTIDE SEQUENCE</scope>
    <source>
        <strain evidence="1">CB-2022</strain>
    </source>
</reference>
<comment type="caution">
    <text evidence="1">The sequence shown here is derived from an EMBL/GenBank/DDBJ whole genome shotgun (WGS) entry which is preliminary data.</text>
</comment>